<reference evidence="3 4" key="1">
    <citation type="submission" date="2018-11" db="EMBL/GenBank/DDBJ databases">
        <title>Gordonia insulae sp. nov., isolated from an island soil.</title>
        <authorList>
            <person name="Kim Y.S."/>
            <person name="Kim S.B."/>
        </authorList>
    </citation>
    <scope>NUCLEOTIDE SEQUENCE [LARGE SCALE GENOMIC DNA]</scope>
    <source>
        <strain evidence="3 4">MMS17-SY073</strain>
    </source>
</reference>
<keyword evidence="4" id="KW-1185">Reference proteome</keyword>
<dbReference type="Pfam" id="PF20615">
    <property type="entry name" value="DUF6802"/>
    <property type="match status" value="1"/>
</dbReference>
<dbReference type="EMBL" id="CP033972">
    <property type="protein sequence ID" value="AZG46362.1"/>
    <property type="molecule type" value="Genomic_DNA"/>
</dbReference>
<proteinExistence type="predicted"/>
<feature type="region of interest" description="Disordered" evidence="1">
    <location>
        <begin position="76"/>
        <end position="134"/>
    </location>
</feature>
<sequence>MDMSFLGGDPFGDDAFGDADRVSVDADGAAAAHHVAYTAPTDDFEVATSPEDHLFMHTDGRVWDLGPADVDTDADGIRDSLTRSGAGGMTVYTDSDHDGQVDKITEIDPEGMFSSRTLDPASGTWAPTDSGRLG</sequence>
<feature type="compositionally biased region" description="Basic and acidic residues" evidence="1">
    <location>
        <begin position="94"/>
        <end position="106"/>
    </location>
</feature>
<evidence type="ECO:0000313" key="3">
    <source>
        <dbReference type="EMBL" id="AZG46362.1"/>
    </source>
</evidence>
<dbReference type="OrthoDB" id="4375009at2"/>
<evidence type="ECO:0000259" key="2">
    <source>
        <dbReference type="Pfam" id="PF20615"/>
    </source>
</evidence>
<dbReference type="KEGG" id="gom:D7316_02963"/>
<dbReference type="RefSeq" id="WP_124708885.1">
    <property type="nucleotide sequence ID" value="NZ_CP033972.1"/>
</dbReference>
<gene>
    <name evidence="3" type="ORF">D7316_02963</name>
</gene>
<feature type="domain" description="DUF6802" evidence="2">
    <location>
        <begin position="53"/>
        <end position="134"/>
    </location>
</feature>
<dbReference type="AlphaFoldDB" id="A0A3G8JPC2"/>
<evidence type="ECO:0000313" key="4">
    <source>
        <dbReference type="Proteomes" id="UP000271469"/>
    </source>
</evidence>
<protein>
    <recommendedName>
        <fullName evidence="2">DUF6802 domain-containing protein</fullName>
    </recommendedName>
</protein>
<name>A0A3G8JPC2_9ACTN</name>
<dbReference type="Proteomes" id="UP000271469">
    <property type="component" value="Chromosome"/>
</dbReference>
<dbReference type="InterPro" id="IPR046543">
    <property type="entry name" value="DUF6802"/>
</dbReference>
<evidence type="ECO:0000256" key="1">
    <source>
        <dbReference type="SAM" id="MobiDB-lite"/>
    </source>
</evidence>
<accession>A0A3G8JPC2</accession>
<organism evidence="3 4">
    <name type="scientific">Gordonia insulae</name>
    <dbReference type="NCBI Taxonomy" id="2420509"/>
    <lineage>
        <taxon>Bacteria</taxon>
        <taxon>Bacillati</taxon>
        <taxon>Actinomycetota</taxon>
        <taxon>Actinomycetes</taxon>
        <taxon>Mycobacteriales</taxon>
        <taxon>Gordoniaceae</taxon>
        <taxon>Gordonia</taxon>
    </lineage>
</organism>